<name>A0ABY6UDG1_BIOOC</name>
<keyword evidence="2" id="KW-1185">Reference proteome</keyword>
<evidence type="ECO:0000313" key="1">
    <source>
        <dbReference type="EMBL" id="VUC29213.1"/>
    </source>
</evidence>
<dbReference type="Proteomes" id="UP000766486">
    <property type="component" value="Unassembled WGS sequence"/>
</dbReference>
<evidence type="ECO:0000313" key="2">
    <source>
        <dbReference type="Proteomes" id="UP000766486"/>
    </source>
</evidence>
<comment type="caution">
    <text evidence="1">The sequence shown here is derived from an EMBL/GenBank/DDBJ whole genome shotgun (WGS) entry which is preliminary data.</text>
</comment>
<sequence>MCVDMMSTGLPIIKVLLEPFCHTLKEISVQPKNPALRVVKDNRIDDVDHAILYVKLHSNEDFVVDLTGAQYGWEEKLYTWRDYMRYRGDFRVGFDLGASRNHTTSLMEPLSPDSIVRSGCDIRRMIAQQVAQKIDDFFKAHGTTVNDFMASNSPDIPHLNLELINRANATIDQSIHDLILRSGIGRTCISFRGAYSRPIAVRTEELARRLARVWFTQDEVEACQGQFEALEREMQHRLYREEI</sequence>
<reference evidence="1 2" key="1">
    <citation type="submission" date="2019-06" db="EMBL/GenBank/DDBJ databases">
        <authorList>
            <person name="Broberg M."/>
        </authorList>
    </citation>
    <scope>NUCLEOTIDE SEQUENCE [LARGE SCALE GENOMIC DNA]</scope>
</reference>
<proteinExistence type="predicted"/>
<accession>A0ABY6UDG1</accession>
<gene>
    <name evidence="1" type="ORF">CLO192961_LOCUS252266</name>
</gene>
<dbReference type="EMBL" id="CABFNS010000798">
    <property type="protein sequence ID" value="VUC29213.1"/>
    <property type="molecule type" value="Genomic_DNA"/>
</dbReference>
<organism evidence="1 2">
    <name type="scientific">Bionectria ochroleuca</name>
    <name type="common">Gliocladium roseum</name>
    <dbReference type="NCBI Taxonomy" id="29856"/>
    <lineage>
        <taxon>Eukaryota</taxon>
        <taxon>Fungi</taxon>
        <taxon>Dikarya</taxon>
        <taxon>Ascomycota</taxon>
        <taxon>Pezizomycotina</taxon>
        <taxon>Sordariomycetes</taxon>
        <taxon>Hypocreomycetidae</taxon>
        <taxon>Hypocreales</taxon>
        <taxon>Bionectriaceae</taxon>
        <taxon>Clonostachys</taxon>
    </lineage>
</organism>
<protein>
    <submittedName>
        <fullName evidence="1">Uncharacterized protein</fullName>
    </submittedName>
</protein>